<evidence type="ECO:0000256" key="1">
    <source>
        <dbReference type="SAM" id="MobiDB-lite"/>
    </source>
</evidence>
<protein>
    <submittedName>
        <fullName evidence="2">Uncharacterized protein</fullName>
    </submittedName>
</protein>
<organism evidence="2 3">
    <name type="scientific">Sparassis crispa</name>
    <dbReference type="NCBI Taxonomy" id="139825"/>
    <lineage>
        <taxon>Eukaryota</taxon>
        <taxon>Fungi</taxon>
        <taxon>Dikarya</taxon>
        <taxon>Basidiomycota</taxon>
        <taxon>Agaricomycotina</taxon>
        <taxon>Agaricomycetes</taxon>
        <taxon>Polyporales</taxon>
        <taxon>Sparassidaceae</taxon>
        <taxon>Sparassis</taxon>
    </lineage>
</organism>
<dbReference type="RefSeq" id="XP_027611467.1">
    <property type="nucleotide sequence ID" value="XM_027755666.1"/>
</dbReference>
<name>A0A401GED7_9APHY</name>
<dbReference type="InParanoid" id="A0A401GED7"/>
<dbReference type="GeneID" id="38777471"/>
<feature type="compositionally biased region" description="Acidic residues" evidence="1">
    <location>
        <begin position="186"/>
        <end position="208"/>
    </location>
</feature>
<comment type="caution">
    <text evidence="2">The sequence shown here is derived from an EMBL/GenBank/DDBJ whole genome shotgun (WGS) entry which is preliminary data.</text>
</comment>
<keyword evidence="3" id="KW-1185">Reference proteome</keyword>
<sequence length="208" mass="23170">MAELLGEISTDAANLTIMTTGTSKVCNWLSRHTTESSIVQTRKNLHEGMEILYEAAPHIPRQTMKDLIEEHDILLAQVDQIELDSQAPLNVRKRWTNILRPLHNNSGAHTAAKMSTRLVYKIRRSSDIAKSMRLSEGGARSQIETFSSNWSIIDSQSTMTFANSEHGLNSASHSCKEASSDGMAPIDEDTDILYDNPWNEDDVDAQQG</sequence>
<reference evidence="2 3" key="1">
    <citation type="journal article" date="2018" name="Sci. Rep.">
        <title>Genome sequence of the cauliflower mushroom Sparassis crispa (Hanabiratake) and its association with beneficial usage.</title>
        <authorList>
            <person name="Kiyama R."/>
            <person name="Furutani Y."/>
            <person name="Kawaguchi K."/>
            <person name="Nakanishi T."/>
        </authorList>
    </citation>
    <scope>NUCLEOTIDE SEQUENCE [LARGE SCALE GENOMIC DNA]</scope>
</reference>
<gene>
    <name evidence="2" type="ORF">SCP_0302690</name>
</gene>
<accession>A0A401GED7</accession>
<evidence type="ECO:0000313" key="2">
    <source>
        <dbReference type="EMBL" id="GBE80554.1"/>
    </source>
</evidence>
<proteinExistence type="predicted"/>
<feature type="region of interest" description="Disordered" evidence="1">
    <location>
        <begin position="166"/>
        <end position="208"/>
    </location>
</feature>
<dbReference type="AlphaFoldDB" id="A0A401GED7"/>
<dbReference type="Proteomes" id="UP000287166">
    <property type="component" value="Unassembled WGS sequence"/>
</dbReference>
<dbReference type="EMBL" id="BFAD01000003">
    <property type="protein sequence ID" value="GBE80554.1"/>
    <property type="molecule type" value="Genomic_DNA"/>
</dbReference>
<evidence type="ECO:0000313" key="3">
    <source>
        <dbReference type="Proteomes" id="UP000287166"/>
    </source>
</evidence>